<dbReference type="Proteomes" id="UP000504636">
    <property type="component" value="Unplaced"/>
</dbReference>
<dbReference type="GeneID" id="54455190"/>
<evidence type="ECO:0000313" key="1">
    <source>
        <dbReference type="EMBL" id="KAF2809627.1"/>
    </source>
</evidence>
<name>A0A6A6YP36_9PEZI</name>
<reference evidence="3" key="2">
    <citation type="submission" date="2020-04" db="EMBL/GenBank/DDBJ databases">
        <authorList>
            <consortium name="NCBI Genome Project"/>
        </authorList>
    </citation>
    <scope>NUCLEOTIDE SEQUENCE</scope>
    <source>
        <strain evidence="3">CBS 304.34</strain>
    </source>
</reference>
<keyword evidence="2" id="KW-1185">Reference proteome</keyword>
<accession>A0A6A6YP36</accession>
<dbReference type="AlphaFoldDB" id="A0A6A6YP36"/>
<protein>
    <submittedName>
        <fullName evidence="1 3">Uncharacterized protein</fullName>
    </submittedName>
</protein>
<organism evidence="1">
    <name type="scientific">Mytilinidion resinicola</name>
    <dbReference type="NCBI Taxonomy" id="574789"/>
    <lineage>
        <taxon>Eukaryota</taxon>
        <taxon>Fungi</taxon>
        <taxon>Dikarya</taxon>
        <taxon>Ascomycota</taxon>
        <taxon>Pezizomycotina</taxon>
        <taxon>Dothideomycetes</taxon>
        <taxon>Pleosporomycetidae</taxon>
        <taxon>Mytilinidiales</taxon>
        <taxon>Mytilinidiaceae</taxon>
        <taxon>Mytilinidion</taxon>
    </lineage>
</organism>
<dbReference type="RefSeq" id="XP_033576591.1">
    <property type="nucleotide sequence ID" value="XM_033714297.1"/>
</dbReference>
<sequence>MLLKVISARPRMLGTEEKTVNTHALLLHLQDCLPQQRKLLMQSVLRQPYSDDGGDLDAELAQPRRRSGNAQIPLSTCDIASVPASPHARCSSHARRDEATLTYSRQSRSACCDRVACWFAQQAARRKLANCAEAMSAWRGIRVRAWSWAWNPPQHLQHWPLSSAAGVTRTGAIDRFQSPEKESDSES</sequence>
<gene>
    <name evidence="1 3" type="ORF">BDZ99DRAFT_32908</name>
</gene>
<evidence type="ECO:0000313" key="3">
    <source>
        <dbReference type="RefSeq" id="XP_033576591.1"/>
    </source>
</evidence>
<reference evidence="1 3" key="1">
    <citation type="journal article" date="2020" name="Stud. Mycol.">
        <title>101 Dothideomycetes genomes: a test case for predicting lifestyles and emergence of pathogens.</title>
        <authorList>
            <person name="Haridas S."/>
            <person name="Albert R."/>
            <person name="Binder M."/>
            <person name="Bloem J."/>
            <person name="Labutti K."/>
            <person name="Salamov A."/>
            <person name="Andreopoulos B."/>
            <person name="Baker S."/>
            <person name="Barry K."/>
            <person name="Bills G."/>
            <person name="Bluhm B."/>
            <person name="Cannon C."/>
            <person name="Castanera R."/>
            <person name="Culley D."/>
            <person name="Daum C."/>
            <person name="Ezra D."/>
            <person name="Gonzalez J."/>
            <person name="Henrissat B."/>
            <person name="Kuo A."/>
            <person name="Liang C."/>
            <person name="Lipzen A."/>
            <person name="Lutzoni F."/>
            <person name="Magnuson J."/>
            <person name="Mondo S."/>
            <person name="Nolan M."/>
            <person name="Ohm R."/>
            <person name="Pangilinan J."/>
            <person name="Park H.-J."/>
            <person name="Ramirez L."/>
            <person name="Alfaro M."/>
            <person name="Sun H."/>
            <person name="Tritt A."/>
            <person name="Yoshinaga Y."/>
            <person name="Zwiers L.-H."/>
            <person name="Turgeon B."/>
            <person name="Goodwin S."/>
            <person name="Spatafora J."/>
            <person name="Crous P."/>
            <person name="Grigoriev I."/>
        </authorList>
    </citation>
    <scope>NUCLEOTIDE SEQUENCE</scope>
    <source>
        <strain evidence="1 3">CBS 304.34</strain>
    </source>
</reference>
<proteinExistence type="predicted"/>
<dbReference type="EMBL" id="MU003701">
    <property type="protein sequence ID" value="KAF2809627.1"/>
    <property type="molecule type" value="Genomic_DNA"/>
</dbReference>
<reference evidence="3" key="3">
    <citation type="submission" date="2025-04" db="UniProtKB">
        <authorList>
            <consortium name="RefSeq"/>
        </authorList>
    </citation>
    <scope>IDENTIFICATION</scope>
    <source>
        <strain evidence="3">CBS 304.34</strain>
    </source>
</reference>
<evidence type="ECO:0000313" key="2">
    <source>
        <dbReference type="Proteomes" id="UP000504636"/>
    </source>
</evidence>